<keyword evidence="1" id="KW-1185">Reference proteome</keyword>
<dbReference type="PANTHER" id="PTHR10211">
    <property type="entry name" value="DEOXYRIBODIPYRIMIDINE PHOTOLYASE"/>
    <property type="match status" value="1"/>
</dbReference>
<dbReference type="SUPFAM" id="SSF48173">
    <property type="entry name" value="Cryptochrome/photolyase FAD-binding domain"/>
    <property type="match status" value="1"/>
</dbReference>
<protein>
    <submittedName>
        <fullName evidence="2">Uncharacterized protein</fullName>
    </submittedName>
</protein>
<dbReference type="Proteomes" id="UP000887564">
    <property type="component" value="Unplaced"/>
</dbReference>
<dbReference type="Gene3D" id="1.10.579.10">
    <property type="entry name" value="DNA Cyclobutane Dipyrimidine Photolyase, subunit A, domain 3"/>
    <property type="match status" value="1"/>
</dbReference>
<accession>A0A914RYE2</accession>
<dbReference type="PANTHER" id="PTHR10211:SF0">
    <property type="entry name" value="DEOXYRIBODIPYRIMIDINE PHOTO-LYASE"/>
    <property type="match status" value="1"/>
</dbReference>
<dbReference type="GO" id="GO:0000719">
    <property type="term" value="P:photoreactive repair"/>
    <property type="evidence" value="ECO:0007669"/>
    <property type="project" value="TreeGrafter"/>
</dbReference>
<organism evidence="1 2">
    <name type="scientific">Parascaris equorum</name>
    <name type="common">Equine roundworm</name>
    <dbReference type="NCBI Taxonomy" id="6256"/>
    <lineage>
        <taxon>Eukaryota</taxon>
        <taxon>Metazoa</taxon>
        <taxon>Ecdysozoa</taxon>
        <taxon>Nematoda</taxon>
        <taxon>Chromadorea</taxon>
        <taxon>Rhabditida</taxon>
        <taxon>Spirurina</taxon>
        <taxon>Ascaridomorpha</taxon>
        <taxon>Ascaridoidea</taxon>
        <taxon>Ascarididae</taxon>
        <taxon>Parascaris</taxon>
    </lineage>
</organism>
<dbReference type="GO" id="GO:0003904">
    <property type="term" value="F:deoxyribodipyrimidine photo-lyase activity"/>
    <property type="evidence" value="ECO:0007669"/>
    <property type="project" value="TreeGrafter"/>
</dbReference>
<reference evidence="2" key="1">
    <citation type="submission" date="2022-11" db="UniProtKB">
        <authorList>
            <consortium name="WormBaseParasite"/>
        </authorList>
    </citation>
    <scope>IDENTIFICATION</scope>
</reference>
<evidence type="ECO:0000313" key="1">
    <source>
        <dbReference type="Proteomes" id="UP000887564"/>
    </source>
</evidence>
<sequence length="75" mass="8731">MDVGSKEHRNDRRDYIYTSEELEDASTHDPYWNAAQLEMVHTNKVFIIRASFEVILYRIAVIGSGGISKKEGWRE</sequence>
<dbReference type="WBParaSite" id="PEQ_0001152001-mRNA-1">
    <property type="protein sequence ID" value="PEQ_0001152001-mRNA-1"/>
    <property type="gene ID" value="PEQ_0001152001"/>
</dbReference>
<proteinExistence type="predicted"/>
<evidence type="ECO:0000313" key="2">
    <source>
        <dbReference type="WBParaSite" id="PEQ_0001152001-mRNA-1"/>
    </source>
</evidence>
<dbReference type="AlphaFoldDB" id="A0A914RYE2"/>
<name>A0A914RYE2_PAREQ</name>
<dbReference type="InterPro" id="IPR036134">
    <property type="entry name" value="Crypto/Photolyase_FAD-like_sf"/>
</dbReference>
<dbReference type="InterPro" id="IPR052219">
    <property type="entry name" value="Photolyase_Class-2"/>
</dbReference>